<keyword evidence="9" id="KW-1185">Reference proteome</keyword>
<dbReference type="Proteomes" id="UP001217918">
    <property type="component" value="Unassembled WGS sequence"/>
</dbReference>
<keyword evidence="3 6" id="KW-1133">Transmembrane helix</keyword>
<evidence type="ECO:0000256" key="1">
    <source>
        <dbReference type="ARBA" id="ARBA00004141"/>
    </source>
</evidence>
<comment type="similarity">
    <text evidence="5">Belongs to the SAT4 family.</text>
</comment>
<name>A0AAD9MBQ7_9PEZI</name>
<dbReference type="PANTHER" id="PTHR33048:SF47">
    <property type="entry name" value="INTEGRAL MEMBRANE PROTEIN-RELATED"/>
    <property type="match status" value="1"/>
</dbReference>
<proteinExistence type="inferred from homology"/>
<dbReference type="AlphaFoldDB" id="A0AAD9MBQ7"/>
<accession>A0AAD9MBQ7</accession>
<feature type="transmembrane region" description="Helical" evidence="6">
    <location>
        <begin position="100"/>
        <end position="120"/>
    </location>
</feature>
<dbReference type="Pfam" id="PF20684">
    <property type="entry name" value="Fung_rhodopsin"/>
    <property type="match status" value="1"/>
</dbReference>
<keyword evidence="2 6" id="KW-0812">Transmembrane</keyword>
<feature type="transmembrane region" description="Helical" evidence="6">
    <location>
        <begin position="155"/>
        <end position="173"/>
    </location>
</feature>
<evidence type="ECO:0000313" key="8">
    <source>
        <dbReference type="EMBL" id="KAK2068058.1"/>
    </source>
</evidence>
<dbReference type="PANTHER" id="PTHR33048">
    <property type="entry name" value="PTH11-LIKE INTEGRAL MEMBRANE PROTEIN (AFU_ORTHOLOGUE AFUA_5G11245)"/>
    <property type="match status" value="1"/>
</dbReference>
<feature type="domain" description="Rhodopsin" evidence="7">
    <location>
        <begin position="82"/>
        <end position="323"/>
    </location>
</feature>
<organism evidence="8 9">
    <name type="scientific">Phyllachora maydis</name>
    <dbReference type="NCBI Taxonomy" id="1825666"/>
    <lineage>
        <taxon>Eukaryota</taxon>
        <taxon>Fungi</taxon>
        <taxon>Dikarya</taxon>
        <taxon>Ascomycota</taxon>
        <taxon>Pezizomycotina</taxon>
        <taxon>Sordariomycetes</taxon>
        <taxon>Sordariomycetidae</taxon>
        <taxon>Phyllachorales</taxon>
        <taxon>Phyllachoraceae</taxon>
        <taxon>Phyllachora</taxon>
    </lineage>
</organism>
<keyword evidence="4 6" id="KW-0472">Membrane</keyword>
<comment type="subcellular location">
    <subcellularLocation>
        <location evidence="1">Membrane</location>
        <topology evidence="1">Multi-pass membrane protein</topology>
    </subcellularLocation>
</comment>
<feature type="transmembrane region" description="Helical" evidence="6">
    <location>
        <begin position="185"/>
        <end position="212"/>
    </location>
</feature>
<dbReference type="InterPro" id="IPR052337">
    <property type="entry name" value="SAT4-like"/>
</dbReference>
<evidence type="ECO:0000256" key="4">
    <source>
        <dbReference type="ARBA" id="ARBA00023136"/>
    </source>
</evidence>
<evidence type="ECO:0000256" key="2">
    <source>
        <dbReference type="ARBA" id="ARBA00022692"/>
    </source>
</evidence>
<feature type="transmembrane region" description="Helical" evidence="6">
    <location>
        <begin position="232"/>
        <end position="253"/>
    </location>
</feature>
<feature type="transmembrane region" description="Helical" evidence="6">
    <location>
        <begin position="265"/>
        <end position="287"/>
    </location>
</feature>
<dbReference type="InterPro" id="IPR049326">
    <property type="entry name" value="Rhodopsin_dom_fungi"/>
</dbReference>
<gene>
    <name evidence="8" type="ORF">P8C59_002729</name>
</gene>
<dbReference type="GO" id="GO:0016020">
    <property type="term" value="C:membrane"/>
    <property type="evidence" value="ECO:0007669"/>
    <property type="project" value="UniProtKB-SubCell"/>
</dbReference>
<dbReference type="EMBL" id="JAQQPM010000002">
    <property type="protein sequence ID" value="KAK2068058.1"/>
    <property type="molecule type" value="Genomic_DNA"/>
</dbReference>
<reference evidence="8" key="1">
    <citation type="journal article" date="2023" name="Mol. Plant Microbe Interact.">
        <title>Elucidating the Obligate Nature and Biological Capacity of an Invasive Fungal Corn Pathogen.</title>
        <authorList>
            <person name="MacCready J.S."/>
            <person name="Roggenkamp E.M."/>
            <person name="Gdanetz K."/>
            <person name="Chilvers M.I."/>
        </authorList>
    </citation>
    <scope>NUCLEOTIDE SEQUENCE</scope>
    <source>
        <strain evidence="8">PM02</strain>
    </source>
</reference>
<evidence type="ECO:0000256" key="6">
    <source>
        <dbReference type="SAM" id="Phobius"/>
    </source>
</evidence>
<evidence type="ECO:0000313" key="9">
    <source>
        <dbReference type="Proteomes" id="UP001217918"/>
    </source>
</evidence>
<evidence type="ECO:0000256" key="3">
    <source>
        <dbReference type="ARBA" id="ARBA00022989"/>
    </source>
</evidence>
<evidence type="ECO:0000256" key="5">
    <source>
        <dbReference type="ARBA" id="ARBA00038359"/>
    </source>
</evidence>
<comment type="caution">
    <text evidence="8">The sequence shown here is derived from an EMBL/GenBank/DDBJ whole genome shotgun (WGS) entry which is preliminary data.</text>
</comment>
<sequence>MTIQNLESRVSSSEPGFVGVIRWSLRDGLVIRVLLYFGPVRIQRVSRRRPDNSAVSRPQQRDSYLPEITAEYAAGLLIMFLRVGVRLRTVGIKGFQGDDWLIFLAIVFYTIDFAMCHIAYSTGSNIDVRPEQVDSLSDEDVSVLELGSKIEFVTWYSYPAFIWTLKFCILFFYKRLTVGIAPPQLLAGLFWFCGATWASLVVSVSLTCRPYSANWQVRPLPGFHCIFRAQNFIALAILNILTDVAILTVPLPLLRDLHVHWSKKLLVTLLLCSGLFLISAAIVRVALTLGSAPSVLTVNSWGFRETVVAILAVSAPVLSPVLRPSFWTWGSYRGAALPKADAAAAVVRRKPFGNWLGTWELQSVGGSMESKMGRHLTVLSLKTSRSRKLKMKA</sequence>
<feature type="transmembrane region" description="Helical" evidence="6">
    <location>
        <begin position="307"/>
        <end position="329"/>
    </location>
</feature>
<evidence type="ECO:0000259" key="7">
    <source>
        <dbReference type="Pfam" id="PF20684"/>
    </source>
</evidence>
<protein>
    <recommendedName>
        <fullName evidence="7">Rhodopsin domain-containing protein</fullName>
    </recommendedName>
</protein>